<gene>
    <name evidence="3" type="ORF">MTBPR1_70185</name>
</gene>
<feature type="domain" description="Sulphotransferase Stf0" evidence="2">
    <location>
        <begin position="22"/>
        <end position="241"/>
    </location>
</feature>
<proteinExistence type="predicted"/>
<dbReference type="STRING" id="1867952.MTBPR1_70185"/>
<dbReference type="Proteomes" id="UP000231658">
    <property type="component" value="Unassembled WGS sequence"/>
</dbReference>
<reference evidence="3 4" key="1">
    <citation type="submission" date="2016-07" db="EMBL/GenBank/DDBJ databases">
        <authorList>
            <person name="Lefevre C.T."/>
        </authorList>
    </citation>
    <scope>NUCLEOTIDE SEQUENCE [LARGE SCALE GENOMIC DNA]</scope>
    <source>
        <strain evidence="3">PR1</strain>
    </source>
</reference>
<dbReference type="Gene3D" id="3.40.50.300">
    <property type="entry name" value="P-loop containing nucleotide triphosphate hydrolases"/>
    <property type="match status" value="1"/>
</dbReference>
<dbReference type="OrthoDB" id="5562925at2"/>
<dbReference type="InterPro" id="IPR024628">
    <property type="entry name" value="Sulfotransferase_Stf0_dom"/>
</dbReference>
<dbReference type="InterPro" id="IPR015124">
    <property type="entry name" value="Stf0"/>
</dbReference>
<dbReference type="RefSeq" id="WP_069189910.1">
    <property type="nucleotide sequence ID" value="NZ_FLYE01000046.1"/>
</dbReference>
<feature type="active site" description="Proton acceptor" evidence="1">
    <location>
        <position position="51"/>
    </location>
</feature>
<evidence type="ECO:0000313" key="4">
    <source>
        <dbReference type="Proteomes" id="UP000231658"/>
    </source>
</evidence>
<keyword evidence="4" id="KW-1185">Reference proteome</keyword>
<dbReference type="SUPFAM" id="SSF52540">
    <property type="entry name" value="P-loop containing nucleoside triphosphate hydrolases"/>
    <property type="match status" value="1"/>
</dbReference>
<dbReference type="GO" id="GO:0016740">
    <property type="term" value="F:transferase activity"/>
    <property type="evidence" value="ECO:0007669"/>
    <property type="project" value="InterPro"/>
</dbReference>
<evidence type="ECO:0000256" key="1">
    <source>
        <dbReference type="PIRSR" id="PIRSR021497-1"/>
    </source>
</evidence>
<dbReference type="InterPro" id="IPR027417">
    <property type="entry name" value="P-loop_NTPase"/>
</dbReference>
<protein>
    <recommendedName>
        <fullName evidence="2">Sulphotransferase Stf0 domain-containing protein</fullName>
    </recommendedName>
</protein>
<evidence type="ECO:0000259" key="2">
    <source>
        <dbReference type="Pfam" id="PF09037"/>
    </source>
</evidence>
<organism evidence="3 4">
    <name type="scientific">Candidatus Terasakiella magnetica</name>
    <dbReference type="NCBI Taxonomy" id="1867952"/>
    <lineage>
        <taxon>Bacteria</taxon>
        <taxon>Pseudomonadati</taxon>
        <taxon>Pseudomonadota</taxon>
        <taxon>Alphaproteobacteria</taxon>
        <taxon>Rhodospirillales</taxon>
        <taxon>Terasakiellaceae</taxon>
        <taxon>Terasakiella</taxon>
    </lineage>
</organism>
<name>A0A1C3RKY2_9PROT</name>
<evidence type="ECO:0000313" key="3">
    <source>
        <dbReference type="EMBL" id="SCA57913.1"/>
    </source>
</evidence>
<dbReference type="AlphaFoldDB" id="A0A1C3RKY2"/>
<dbReference type="EMBL" id="FLYE01000046">
    <property type="protein sequence ID" value="SCA57913.1"/>
    <property type="molecule type" value="Genomic_DNA"/>
</dbReference>
<accession>A0A1C3RKY2</accession>
<dbReference type="Pfam" id="PF09037">
    <property type="entry name" value="Sulphotransf"/>
    <property type="match status" value="1"/>
</dbReference>
<sequence>MNSHPFNASEYDLADYNRPVRTYILCTAPRCGGTLLGSLLQETGKMGMPHEYFHLQENTPELAQNWGLEAPVETARYIQTALKKRTSENGVFGLKAHFSQFGPLLRKAPFQEFLKTTKAYIHITRKDLLAQAVSYAIAHQTRHWSSLQPSQTEAKYDEEMIEKCLNDILNQNTAWQKFFALNNIAPITLSYEQLLEDTNHHCQKICKAVGVEDVAPFKLESSPLAKQRNQMNEDWIERFRKSKNSFNQ</sequence>
<dbReference type="PIRSF" id="PIRSF021497">
    <property type="entry name" value="Sulphotransferase_Stf0"/>
    <property type="match status" value="1"/>
</dbReference>